<gene>
    <name evidence="1" type="ORF">AAE3_LOCUS7907</name>
</gene>
<evidence type="ECO:0008006" key="3">
    <source>
        <dbReference type="Google" id="ProtNLM"/>
    </source>
</evidence>
<accession>A0A8S0WM38</accession>
<dbReference type="SUPFAM" id="SSF52047">
    <property type="entry name" value="RNI-like"/>
    <property type="match status" value="1"/>
</dbReference>
<evidence type="ECO:0000313" key="1">
    <source>
        <dbReference type="EMBL" id="CAA7265747.1"/>
    </source>
</evidence>
<dbReference type="EMBL" id="CACVBS010000050">
    <property type="protein sequence ID" value="CAA7265747.1"/>
    <property type="molecule type" value="Genomic_DNA"/>
</dbReference>
<dbReference type="AlphaFoldDB" id="A0A8S0WM38"/>
<comment type="caution">
    <text evidence="1">The sequence shown here is derived from an EMBL/GenBank/DDBJ whole genome shotgun (WGS) entry which is preliminary data.</text>
</comment>
<protein>
    <recommendedName>
        <fullName evidence="3">F-box domain-containing protein</fullName>
    </recommendedName>
</protein>
<proteinExistence type="predicted"/>
<sequence>MDISQADGPVFSVPVEILEHVFDLCLHRQSFDDDDLYEYTGSLVRHCGPILLMQVCTLWRAIVLNSLLMEIPNAPAYPLDLRLCTPPFDLVPKDYSRSVFVLFAKQVHRWQSLSIDLDLDFIDELTNLLRSKQSAPMFLEGLRVENPANKDYQVPQTAMEPFVDLIHRLESLQHFVWIDQCGTTPLHNIPWTRLKTVVVKLPASLEEIFLYISQCTAATTITFESITIFDPKKTRWPTEPFPPISLTSLTSLKLSRGCDPTWLLRFFTMPSLQSLDISILRRDQAILEGFVKRSPCLRSLLIDERHNSDHFSYFGEDFLISDEEIMDYLRSPCLRSIPRVGLSMKYAKEDMVSLIRRRLQTGTPLSPLVSWLTPDWMHRYVGWREFNDRPELPIFSYADGSFEFMEYFWIETDLM</sequence>
<name>A0A8S0WM38_CYCAE</name>
<keyword evidence="2" id="KW-1185">Reference proteome</keyword>
<reference evidence="1 2" key="1">
    <citation type="submission" date="2020-01" db="EMBL/GenBank/DDBJ databases">
        <authorList>
            <person name="Gupta K D."/>
        </authorList>
    </citation>
    <scope>NUCLEOTIDE SEQUENCE [LARGE SCALE GENOMIC DNA]</scope>
</reference>
<dbReference type="OrthoDB" id="3217549at2759"/>
<organism evidence="1 2">
    <name type="scientific">Cyclocybe aegerita</name>
    <name type="common">Black poplar mushroom</name>
    <name type="synonym">Agrocybe aegerita</name>
    <dbReference type="NCBI Taxonomy" id="1973307"/>
    <lineage>
        <taxon>Eukaryota</taxon>
        <taxon>Fungi</taxon>
        <taxon>Dikarya</taxon>
        <taxon>Basidiomycota</taxon>
        <taxon>Agaricomycotina</taxon>
        <taxon>Agaricomycetes</taxon>
        <taxon>Agaricomycetidae</taxon>
        <taxon>Agaricales</taxon>
        <taxon>Agaricineae</taxon>
        <taxon>Bolbitiaceae</taxon>
        <taxon>Cyclocybe</taxon>
    </lineage>
</organism>
<evidence type="ECO:0000313" key="2">
    <source>
        <dbReference type="Proteomes" id="UP000467700"/>
    </source>
</evidence>
<dbReference type="Proteomes" id="UP000467700">
    <property type="component" value="Unassembled WGS sequence"/>
</dbReference>